<dbReference type="Proteomes" id="UP000231878">
    <property type="component" value="Unassembled WGS sequence"/>
</dbReference>
<feature type="region of interest" description="Disordered" evidence="1">
    <location>
        <begin position="1"/>
        <end position="23"/>
    </location>
</feature>
<name>A0AAX0U7H8_BURPE</name>
<evidence type="ECO:0000313" key="2">
    <source>
        <dbReference type="EMBL" id="PJO64192.1"/>
    </source>
</evidence>
<proteinExistence type="predicted"/>
<evidence type="ECO:0000313" key="3">
    <source>
        <dbReference type="Proteomes" id="UP000231878"/>
    </source>
</evidence>
<gene>
    <name evidence="2" type="ORF">CWD88_22425</name>
</gene>
<sequence length="96" mass="9978">MPRLKIDSSKDEQGGLGGATVGEEARCGWDGGAARQEPALTLDGRRLAAGRGKLAGQSARVVHLGKDSGLAGGKVKRWGRVSSDGGWELTLLAFFT</sequence>
<dbReference type="EMBL" id="PHRB01000024">
    <property type="protein sequence ID" value="PJO64192.1"/>
    <property type="molecule type" value="Genomic_DNA"/>
</dbReference>
<feature type="compositionally biased region" description="Basic and acidic residues" evidence="1">
    <location>
        <begin position="1"/>
        <end position="13"/>
    </location>
</feature>
<reference evidence="2 3" key="1">
    <citation type="submission" date="2017-11" db="EMBL/GenBank/DDBJ databases">
        <title>Molecular characterization of Burkholderia pseudomallei and closely related isolates from Vietnam.</title>
        <authorList>
            <person name="Ustinov D.V."/>
            <person name="Antonov A.S."/>
            <person name="Avdusheva E.F."/>
            <person name="Shpak I.M."/>
            <person name="Zakharova I.B."/>
            <person name="Thi L.A."/>
            <person name="Teteryatnikova N."/>
            <person name="Lopasteyskaya Y.A."/>
            <person name="Kuzyutina J.A."/>
            <person name="Ngo T.N."/>
            <person name="Victorov D.V."/>
        </authorList>
    </citation>
    <scope>NUCLEOTIDE SEQUENCE [LARGE SCALE GENOMIC DNA]</scope>
    <source>
        <strain evidence="2 3">V1512</strain>
    </source>
</reference>
<comment type="caution">
    <text evidence="2">The sequence shown here is derived from an EMBL/GenBank/DDBJ whole genome shotgun (WGS) entry which is preliminary data.</text>
</comment>
<protein>
    <submittedName>
        <fullName evidence="2">Uncharacterized protein</fullName>
    </submittedName>
</protein>
<dbReference type="AlphaFoldDB" id="A0AAX0U7H8"/>
<accession>A0AAX0U7H8</accession>
<organism evidence="2 3">
    <name type="scientific">Burkholderia pseudomallei</name>
    <name type="common">Pseudomonas pseudomallei</name>
    <dbReference type="NCBI Taxonomy" id="28450"/>
    <lineage>
        <taxon>Bacteria</taxon>
        <taxon>Pseudomonadati</taxon>
        <taxon>Pseudomonadota</taxon>
        <taxon>Betaproteobacteria</taxon>
        <taxon>Burkholderiales</taxon>
        <taxon>Burkholderiaceae</taxon>
        <taxon>Burkholderia</taxon>
        <taxon>pseudomallei group</taxon>
    </lineage>
</organism>
<evidence type="ECO:0000256" key="1">
    <source>
        <dbReference type="SAM" id="MobiDB-lite"/>
    </source>
</evidence>